<dbReference type="InterPro" id="IPR008964">
    <property type="entry name" value="Invasin/intimin_cell_adhesion"/>
</dbReference>
<feature type="domain" description="SLH" evidence="3">
    <location>
        <begin position="343"/>
        <end position="406"/>
    </location>
</feature>
<dbReference type="Gene3D" id="2.60.40.1080">
    <property type="match status" value="2"/>
</dbReference>
<comment type="caution">
    <text evidence="4">The sequence shown here is derived from an EMBL/GenBank/DDBJ whole genome shotgun (WGS) entry which is preliminary data.</text>
</comment>
<feature type="domain" description="SLH" evidence="3">
    <location>
        <begin position="281"/>
        <end position="342"/>
    </location>
</feature>
<dbReference type="SUPFAM" id="SSF51126">
    <property type="entry name" value="Pectin lyase-like"/>
    <property type="match status" value="1"/>
</dbReference>
<dbReference type="SMART" id="SM00710">
    <property type="entry name" value="PbH1"/>
    <property type="match status" value="5"/>
</dbReference>
<reference evidence="4" key="1">
    <citation type="submission" date="2020-08" db="EMBL/GenBank/DDBJ databases">
        <title>Genome public.</title>
        <authorList>
            <person name="Liu C."/>
            <person name="Sun Q."/>
        </authorList>
    </citation>
    <scope>NUCLEOTIDE SEQUENCE</scope>
    <source>
        <strain evidence="4">H8</strain>
    </source>
</reference>
<dbReference type="Gene3D" id="2.160.20.10">
    <property type="entry name" value="Single-stranded right-handed beta-helix, Pectin lyase-like"/>
    <property type="match status" value="2"/>
</dbReference>
<dbReference type="InterPro" id="IPR048482">
    <property type="entry name" value="GH141_ins"/>
</dbReference>
<gene>
    <name evidence="4" type="ORF">H8698_02575</name>
</gene>
<dbReference type="InterPro" id="IPR008979">
    <property type="entry name" value="Galactose-bd-like_sf"/>
</dbReference>
<proteinExistence type="predicted"/>
<evidence type="ECO:0000256" key="2">
    <source>
        <dbReference type="SAM" id="SignalP"/>
    </source>
</evidence>
<dbReference type="PANTHER" id="PTHR36453">
    <property type="entry name" value="SECRETED PROTEIN-RELATED"/>
    <property type="match status" value="1"/>
</dbReference>
<dbReference type="Pfam" id="PF21231">
    <property type="entry name" value="GH141_M"/>
    <property type="match status" value="1"/>
</dbReference>
<evidence type="ECO:0000259" key="3">
    <source>
        <dbReference type="PROSITE" id="PS51272"/>
    </source>
</evidence>
<dbReference type="PROSITE" id="PS51272">
    <property type="entry name" value="SLH"/>
    <property type="match status" value="3"/>
</dbReference>
<dbReference type="PANTHER" id="PTHR36453:SF1">
    <property type="entry name" value="RIGHT HANDED BETA HELIX DOMAIN-CONTAINING PROTEIN"/>
    <property type="match status" value="1"/>
</dbReference>
<dbReference type="Proteomes" id="UP000611762">
    <property type="component" value="Unassembled WGS sequence"/>
</dbReference>
<dbReference type="Gene3D" id="2.60.120.260">
    <property type="entry name" value="Galactose-binding domain-like"/>
    <property type="match status" value="1"/>
</dbReference>
<name>A0A926DLD8_9FIRM</name>
<dbReference type="InterPro" id="IPR025660">
    <property type="entry name" value="Pept_his_AS"/>
</dbReference>
<dbReference type="InterPro" id="IPR006626">
    <property type="entry name" value="PbH1"/>
</dbReference>
<dbReference type="EMBL" id="JACRSU010000001">
    <property type="protein sequence ID" value="MBC8539859.1"/>
    <property type="molecule type" value="Genomic_DNA"/>
</dbReference>
<accession>A0A926DLD8</accession>
<keyword evidence="1" id="KW-0677">Repeat</keyword>
<feature type="domain" description="SLH" evidence="3">
    <location>
        <begin position="217"/>
        <end position="280"/>
    </location>
</feature>
<dbReference type="RefSeq" id="WP_249311048.1">
    <property type="nucleotide sequence ID" value="NZ_JACRSU010000001.1"/>
</dbReference>
<protein>
    <submittedName>
        <fullName evidence="4">S-layer homology domain-containing protein</fullName>
    </submittedName>
</protein>
<dbReference type="InterPro" id="IPR011050">
    <property type="entry name" value="Pectin_lyase_fold/virulence"/>
</dbReference>
<evidence type="ECO:0000256" key="1">
    <source>
        <dbReference type="ARBA" id="ARBA00022737"/>
    </source>
</evidence>
<keyword evidence="5" id="KW-1185">Reference proteome</keyword>
<dbReference type="SUPFAM" id="SSF49373">
    <property type="entry name" value="Invasin/intimin cell-adhesion fragments"/>
    <property type="match status" value="2"/>
</dbReference>
<organism evidence="4 5">
    <name type="scientific">Congzhengia minquanensis</name>
    <dbReference type="NCBI Taxonomy" id="2763657"/>
    <lineage>
        <taxon>Bacteria</taxon>
        <taxon>Bacillati</taxon>
        <taxon>Bacillota</taxon>
        <taxon>Clostridia</taxon>
        <taxon>Eubacteriales</taxon>
        <taxon>Oscillospiraceae</taxon>
        <taxon>Congzhengia</taxon>
    </lineage>
</organism>
<dbReference type="InterPro" id="IPR001119">
    <property type="entry name" value="SLH_dom"/>
</dbReference>
<dbReference type="PROSITE" id="PS00639">
    <property type="entry name" value="THIOL_PROTEASE_HIS"/>
    <property type="match status" value="1"/>
</dbReference>
<evidence type="ECO:0000313" key="5">
    <source>
        <dbReference type="Proteomes" id="UP000611762"/>
    </source>
</evidence>
<evidence type="ECO:0000313" key="4">
    <source>
        <dbReference type="EMBL" id="MBC8539859.1"/>
    </source>
</evidence>
<dbReference type="SUPFAM" id="SSF49785">
    <property type="entry name" value="Galactose-binding domain-like"/>
    <property type="match status" value="1"/>
</dbReference>
<dbReference type="Pfam" id="PF00395">
    <property type="entry name" value="SLH"/>
    <property type="match status" value="3"/>
</dbReference>
<sequence>MKPKLICTFLMVLMLLTSVSTYAVKRPVETKTFNILENFGSFNTEEDLSPIKSRNGTVSWEKNGAPGGSGGAIKVEISDIYGYACVDVPNVIGETYDISFYAKVASGTQPFSVPLRFEDQTYGKTLLSSTLSTSWKKYSFTYISDGKKNDGTDTQDALRLFCLRGEGLVGNTYFMDELTVTPRETVEYDWESFNGVSDTASRDVIPADDGFATERPINSTTFSDIAGHWSEQTVNMLAASSIVSGMGDGSFQPDGSVTRGQFITLAMNLMRLDPLPYRGMYKDVKSSDWFAGNLQSAYNMGFIHPVMTAGDNFLPNQPITRGEAAYILEKIAIQRGAQPKEDAPVFIDKDAIPSWAKTAVANAAQYGIISGYPDRSFRPADSISRGEAASMLYRLIESYSRLAVYVDGEQGNDENNGTEKRPVATVEAARKLVQPFLTEMQNHIYVYIKGGTYFLTQPIRFSTVDSGSNGFSVIYTAWGNEEPIFSGGREYKNFILHDKEKNIYKTYVGAGTIARQVYINGVRAVRAKNDESREGYLSRNGVLKNPVKDVDACTVTCDNPELAALTNQTDIEAVYCEEWTNPRGKIKSIALNDEGKCVITFTPESWKIIHTTNSATHPSNGPMWLENAYELLNAEGEWYLNKNDGYLYYKPRKNEDPATMTATIPVLNHGLLIVGDDTDNKIHNLKFNQLTFESFAWNWPSTEAAAYRDSQLNTLSYPGDGRITGTAEDAAVTLADAAYVDITNCTVRNVGGAGIGFRQIYQHCDLIGNHVYNTAGGGINLGCASAEASDVNKFRKPKEYKYFRTDCNVLNNNIHDCGLDYRGCVGLSISWLKNSDVSYNEIYNINYSGMHIGWGWGSYAGSGSATVGLNLTHNYIHDTCKDFVCDSGGIYALGATGGWEGNYNKICNNYFENMRGTPTAIYPDEGSTYWEIANNVVDIREVPNMNNRKYTDWSLEWLCIHQPTIRYNWIHDNFATTEKYRLNSTYNDFTNAEVYSDGNWPEKARAIIDEAGLPEAYHTRFPDSIQRLRVLNRENLYSIKSGDTLTVDIVGYKRKLNEVKIPYNQLYFYSTDETVAVVDENGVITGVGSGRCNIHAQFLDGDVYRDVYIELVCDDVAVDFETKRDVYYVLQDASADIGASAVTFSGLKVPVENAAYTVADPEIASVSEDGVISGLSVGSTTIHAAFDMNGVKKEMDIPVHVIRYVKDDTISFLDSSIKLTENSPFFSANKWSDGALLKSGGVSIASSKPSYYLNALKDEVISFDLTINNPNTWPSLALGIKNEAWSYTNGDTYLIGFKPDIIELQRFNKGVRTMIYGDSTYTPIGGAGYPNLLDNGKTMFEYGKRYSVTVGTIDEKDGTRIILIINDKPIFDYLDKGEGHVTGGGLFGVYAFQGDFLLQPYTGQKFSDD</sequence>
<feature type="chain" id="PRO_5038865552" evidence="2">
    <location>
        <begin position="23"/>
        <end position="1409"/>
    </location>
</feature>
<feature type="signal peptide" evidence="2">
    <location>
        <begin position="1"/>
        <end position="22"/>
    </location>
</feature>
<dbReference type="InterPro" id="IPR012334">
    <property type="entry name" value="Pectin_lyas_fold"/>
</dbReference>
<keyword evidence="2" id="KW-0732">Signal</keyword>